<dbReference type="SUPFAM" id="SSF51206">
    <property type="entry name" value="cAMP-binding domain-like"/>
    <property type="match status" value="1"/>
</dbReference>
<gene>
    <name evidence="5" type="ORF">HNR38_003334</name>
</gene>
<dbReference type="SMART" id="SM00116">
    <property type="entry name" value="CBS"/>
    <property type="match status" value="2"/>
</dbReference>
<dbReference type="SUPFAM" id="SSF54631">
    <property type="entry name" value="CBS-domain pair"/>
    <property type="match status" value="1"/>
</dbReference>
<evidence type="ECO:0000259" key="3">
    <source>
        <dbReference type="PROSITE" id="PS50042"/>
    </source>
</evidence>
<dbReference type="Gene3D" id="2.60.120.10">
    <property type="entry name" value="Jelly Rolls"/>
    <property type="match status" value="1"/>
</dbReference>
<dbReference type="GO" id="GO:0008773">
    <property type="term" value="F:[protein-PII] uridylyltransferase activity"/>
    <property type="evidence" value="ECO:0007669"/>
    <property type="project" value="InterPro"/>
</dbReference>
<keyword evidence="1 2" id="KW-0129">CBS domain</keyword>
<accession>A0A840UJD5</accession>
<feature type="domain" description="CBS" evidence="4">
    <location>
        <begin position="261"/>
        <end position="318"/>
    </location>
</feature>
<dbReference type="InterPro" id="IPR000644">
    <property type="entry name" value="CBS_dom"/>
</dbReference>
<dbReference type="InterPro" id="IPR014710">
    <property type="entry name" value="RmlC-like_jellyroll"/>
</dbReference>
<dbReference type="CDD" id="cd05401">
    <property type="entry name" value="NT_GlnE_GlnD_like"/>
    <property type="match status" value="1"/>
</dbReference>
<dbReference type="InterPro" id="IPR018490">
    <property type="entry name" value="cNMP-bd_dom_sf"/>
</dbReference>
<name>A0A840UJD5_9GAMM</name>
<dbReference type="InterPro" id="IPR046342">
    <property type="entry name" value="CBS_dom_sf"/>
</dbReference>
<evidence type="ECO:0000313" key="5">
    <source>
        <dbReference type="EMBL" id="MBB5322821.1"/>
    </source>
</evidence>
<feature type="domain" description="Cyclic nucleotide-binding" evidence="3">
    <location>
        <begin position="44"/>
        <end position="149"/>
    </location>
</feature>
<evidence type="ECO:0000313" key="6">
    <source>
        <dbReference type="Proteomes" id="UP000591735"/>
    </source>
</evidence>
<dbReference type="PROSITE" id="PS50042">
    <property type="entry name" value="CNMP_BINDING_3"/>
    <property type="match status" value="1"/>
</dbReference>
<dbReference type="InterPro" id="IPR000595">
    <property type="entry name" value="cNMP-bd_dom"/>
</dbReference>
<dbReference type="InterPro" id="IPR005105">
    <property type="entry name" value="GlnD_Uridyltrans_N"/>
</dbReference>
<dbReference type="PANTHER" id="PTHR43080:SF2">
    <property type="entry name" value="CBS DOMAIN-CONTAINING PROTEIN"/>
    <property type="match status" value="1"/>
</dbReference>
<dbReference type="SMART" id="SM00100">
    <property type="entry name" value="cNMP"/>
    <property type="match status" value="1"/>
</dbReference>
<protein>
    <submittedName>
        <fullName evidence="5">CBS domain-containing protein</fullName>
    </submittedName>
</protein>
<dbReference type="Pfam" id="PF00571">
    <property type="entry name" value="CBS"/>
    <property type="match status" value="2"/>
</dbReference>
<dbReference type="PANTHER" id="PTHR43080">
    <property type="entry name" value="CBS DOMAIN-CONTAINING PROTEIN CBSX3, MITOCHONDRIAL"/>
    <property type="match status" value="1"/>
</dbReference>
<keyword evidence="6" id="KW-1185">Reference proteome</keyword>
<reference evidence="5 6" key="1">
    <citation type="submission" date="2020-08" db="EMBL/GenBank/DDBJ databases">
        <title>Genomic Encyclopedia of Type Strains, Phase IV (KMG-IV): sequencing the most valuable type-strain genomes for metagenomic binning, comparative biology and taxonomic classification.</title>
        <authorList>
            <person name="Goeker M."/>
        </authorList>
    </citation>
    <scope>NUCLEOTIDE SEQUENCE [LARGE SCALE GENOMIC DNA]</scope>
    <source>
        <strain evidence="5 6">DSM 22359</strain>
    </source>
</reference>
<dbReference type="Pfam" id="PF10335">
    <property type="entry name" value="DUF294_C"/>
    <property type="match status" value="1"/>
</dbReference>
<dbReference type="CDD" id="cd00038">
    <property type="entry name" value="CAP_ED"/>
    <property type="match status" value="1"/>
</dbReference>
<evidence type="ECO:0000259" key="4">
    <source>
        <dbReference type="PROSITE" id="PS51371"/>
    </source>
</evidence>
<dbReference type="InterPro" id="IPR018821">
    <property type="entry name" value="DUF294_put_nucleoTrafse_sb-bd"/>
</dbReference>
<dbReference type="AlphaFoldDB" id="A0A840UJD5"/>
<dbReference type="PROSITE" id="PS51371">
    <property type="entry name" value="CBS"/>
    <property type="match status" value="2"/>
</dbReference>
<dbReference type="Pfam" id="PF00027">
    <property type="entry name" value="cNMP_binding"/>
    <property type="match status" value="1"/>
</dbReference>
<feature type="domain" description="CBS" evidence="4">
    <location>
        <begin position="196"/>
        <end position="253"/>
    </location>
</feature>
<evidence type="ECO:0000256" key="1">
    <source>
        <dbReference type="ARBA" id="ARBA00023122"/>
    </source>
</evidence>
<dbReference type="EMBL" id="JACHFE010000011">
    <property type="protein sequence ID" value="MBB5322821.1"/>
    <property type="molecule type" value="Genomic_DNA"/>
</dbReference>
<sequence>MKERRQVPPRSPDSMDFVMAAASQDSTRPQNTRAIMSFLREHAPFSNMDDNHLAHFAEHATLRFYADGDEVLKPDDGPVKRFYVVKQGRIKGERHNEKEDRAETTFSITQGECFPLAALISERPTRTLHRASGDTFCLSIEHEAFVTLFSESDTFRDFCLRGVSSLLDQVNQRIQSNAMASIGSNNRLDTPLERYALRNPIVCSPDLPVRKAVARMHENDVGSMIITDDNRRPTGIFTLRDLRTMIAEGKGPLDTPIRQIMTPDPMRLPATADAFEAAMLMAEHHFAHICVVDDDDKLIGVISESDLFSLQRVDLVNLARTIGTATHLRTLVSLRTNVSRLVDTMLAHGADSGQVVKIITTLNDVTVRRVLELNLRKNDPGIPFTWLTFGSEGRQEQTLLTDQDNGILFETPEGMTEEQVREKLLPFARKVNDDLAECGFTLCKGNIMASNPKLCLSVREWDDWFVRFIDASTPQNLVYSSIFLDMRAVFGPTEPLHRLLEHVLERIRKNALFQKMLAGNAFQRKPPLTMFNGFRYLNDEKKHALDLKRQGLAPFVESVRVFALANGVEQANTLERMDALARKGVFDAKDANAWKEAYSLIQAIRMRAHQEMLNRGEELTNYIDPDDLNPLDKRILRESFRQAQRLQQKLEVTYQL</sequence>
<dbReference type="Pfam" id="PF03445">
    <property type="entry name" value="DUF294"/>
    <property type="match status" value="1"/>
</dbReference>
<comment type="caution">
    <text evidence="5">The sequence shown here is derived from an EMBL/GenBank/DDBJ whole genome shotgun (WGS) entry which is preliminary data.</text>
</comment>
<evidence type="ECO:0000256" key="2">
    <source>
        <dbReference type="PROSITE-ProRule" id="PRU00703"/>
    </source>
</evidence>
<dbReference type="Proteomes" id="UP000591735">
    <property type="component" value="Unassembled WGS sequence"/>
</dbReference>
<organism evidence="5 6">
    <name type="scientific">Marinobacter oulmenensis</name>
    <dbReference type="NCBI Taxonomy" id="643747"/>
    <lineage>
        <taxon>Bacteria</taxon>
        <taxon>Pseudomonadati</taxon>
        <taxon>Pseudomonadota</taxon>
        <taxon>Gammaproteobacteria</taxon>
        <taxon>Pseudomonadales</taxon>
        <taxon>Marinobacteraceae</taxon>
        <taxon>Marinobacter</taxon>
    </lineage>
</organism>
<dbReference type="CDD" id="cd17771">
    <property type="entry name" value="CBS_pair_CAP-ED_NT_Pol-beta-like_DUF294_assoc"/>
    <property type="match status" value="1"/>
</dbReference>
<proteinExistence type="predicted"/>
<dbReference type="InterPro" id="IPR051257">
    <property type="entry name" value="Diverse_CBS-Domain"/>
</dbReference>
<dbReference type="Gene3D" id="3.10.580.10">
    <property type="entry name" value="CBS-domain"/>
    <property type="match status" value="1"/>
</dbReference>